<dbReference type="InterPro" id="IPR036874">
    <property type="entry name" value="Carbonic_anhydrase_sf"/>
</dbReference>
<comment type="catalytic activity">
    <reaction evidence="5">
        <text>hydrogencarbonate + H(+) = CO2 + H2O</text>
        <dbReference type="Rhea" id="RHEA:10748"/>
        <dbReference type="ChEBI" id="CHEBI:15377"/>
        <dbReference type="ChEBI" id="CHEBI:15378"/>
        <dbReference type="ChEBI" id="CHEBI:16526"/>
        <dbReference type="ChEBI" id="CHEBI:17544"/>
        <dbReference type="EC" id="4.2.1.1"/>
    </reaction>
</comment>
<feature type="binding site" evidence="6">
    <location>
        <position position="40"/>
    </location>
    <ligand>
        <name>Zn(2+)</name>
        <dbReference type="ChEBI" id="CHEBI:29105"/>
    </ligand>
</feature>
<feature type="binding site" evidence="6">
    <location>
        <position position="38"/>
    </location>
    <ligand>
        <name>Zn(2+)</name>
        <dbReference type="ChEBI" id="CHEBI:29105"/>
    </ligand>
</feature>
<keyword evidence="3 6" id="KW-0479">Metal-binding</keyword>
<reference evidence="7" key="2">
    <citation type="submission" date="2024-06" db="EMBL/GenBank/DDBJ databases">
        <authorList>
            <person name="Petrova K.O."/>
            <person name="Toshchakov S.V."/>
            <person name="Boltjanskaja Y.V."/>
            <person name="Kevbrin V.V."/>
        </authorList>
    </citation>
    <scope>NUCLEOTIDE SEQUENCE</scope>
    <source>
        <strain evidence="7">Z-710</strain>
    </source>
</reference>
<evidence type="ECO:0000256" key="1">
    <source>
        <dbReference type="ARBA" id="ARBA00006217"/>
    </source>
</evidence>
<evidence type="ECO:0000256" key="3">
    <source>
        <dbReference type="ARBA" id="ARBA00022723"/>
    </source>
</evidence>
<dbReference type="EMBL" id="CP159485">
    <property type="protein sequence ID" value="XCI29299.1"/>
    <property type="molecule type" value="Genomic_DNA"/>
</dbReference>
<keyword evidence="4 6" id="KW-0862">Zinc</keyword>
<comment type="cofactor">
    <cofactor evidence="6">
        <name>Zn(2+)</name>
        <dbReference type="ChEBI" id="CHEBI:29105"/>
    </cofactor>
    <text evidence="6">Binds 1 zinc ion per subunit.</text>
</comment>
<evidence type="ECO:0000313" key="7">
    <source>
        <dbReference type="EMBL" id="XCI29299.1"/>
    </source>
</evidence>
<reference evidence="7" key="1">
    <citation type="journal article" date="2018" name="Antonie Van Leeuwenhoek">
        <title>Proteinivorax hydrogeniformans sp. nov., an anaerobic, haloalkaliphilic bacterium fermenting proteinaceous compounds with high hydrogen production.</title>
        <authorList>
            <person name="Boltyanskaya Y."/>
            <person name="Detkova E."/>
            <person name="Pimenov N."/>
            <person name="Kevbrin V."/>
        </authorList>
    </citation>
    <scope>NUCLEOTIDE SEQUENCE</scope>
    <source>
        <strain evidence="7">Z-710</strain>
    </source>
</reference>
<accession>A0AAU8HV77</accession>
<evidence type="ECO:0000256" key="5">
    <source>
        <dbReference type="ARBA" id="ARBA00048348"/>
    </source>
</evidence>
<evidence type="ECO:0000256" key="2">
    <source>
        <dbReference type="ARBA" id="ARBA00012925"/>
    </source>
</evidence>
<dbReference type="GO" id="GO:0008270">
    <property type="term" value="F:zinc ion binding"/>
    <property type="evidence" value="ECO:0007669"/>
    <property type="project" value="InterPro"/>
</dbReference>
<dbReference type="EC" id="4.2.1.1" evidence="2"/>
<gene>
    <name evidence="7" type="ORF">PRVXH_000613</name>
</gene>
<proteinExistence type="inferred from homology"/>
<name>A0AAU8HV77_9FIRM</name>
<feature type="binding site" evidence="6">
    <location>
        <position position="96"/>
    </location>
    <ligand>
        <name>Zn(2+)</name>
        <dbReference type="ChEBI" id="CHEBI:29105"/>
    </ligand>
</feature>
<dbReference type="GO" id="GO:0004089">
    <property type="term" value="F:carbonate dehydratase activity"/>
    <property type="evidence" value="ECO:0007669"/>
    <property type="project" value="UniProtKB-EC"/>
</dbReference>
<protein>
    <recommendedName>
        <fullName evidence="2">carbonic anhydrase</fullName>
        <ecNumber evidence="2">4.2.1.1</ecNumber>
    </recommendedName>
</protein>
<dbReference type="Gene3D" id="3.40.1050.10">
    <property type="entry name" value="Carbonic anhydrase"/>
    <property type="match status" value="1"/>
</dbReference>
<dbReference type="RefSeq" id="WP_353893848.1">
    <property type="nucleotide sequence ID" value="NZ_CP159485.1"/>
</dbReference>
<dbReference type="AlphaFoldDB" id="A0AAU8HV77"/>
<dbReference type="Pfam" id="PF00484">
    <property type="entry name" value="Pro_CA"/>
    <property type="match status" value="1"/>
</dbReference>
<evidence type="ECO:0000256" key="6">
    <source>
        <dbReference type="PIRSR" id="PIRSR601765-1"/>
    </source>
</evidence>
<dbReference type="InterPro" id="IPR001765">
    <property type="entry name" value="Carbonic_anhydrase"/>
</dbReference>
<dbReference type="CDD" id="cd03379">
    <property type="entry name" value="beta_CA_cladeD"/>
    <property type="match status" value="1"/>
</dbReference>
<dbReference type="PANTHER" id="PTHR43175:SF3">
    <property type="entry name" value="CARBON DISULFIDE HYDROLASE"/>
    <property type="match status" value="1"/>
</dbReference>
<dbReference type="PANTHER" id="PTHR43175">
    <property type="entry name" value="CARBONIC ANHYDRASE"/>
    <property type="match status" value="1"/>
</dbReference>
<dbReference type="SUPFAM" id="SSF53056">
    <property type="entry name" value="beta-carbonic anhydrase, cab"/>
    <property type="match status" value="1"/>
</dbReference>
<feature type="binding site" evidence="6">
    <location>
        <position position="93"/>
    </location>
    <ligand>
        <name>Zn(2+)</name>
        <dbReference type="ChEBI" id="CHEBI:29105"/>
    </ligand>
</feature>
<sequence length="175" mass="20000">MEFEEFLSNNKRYLEQYGEMCKCKMPKYPRKKMAILTCMDTRLTFQLEKSLGLKRGDAIILKTAGNNMQGQEVRSLIAAIYTLKVEKVMVIGHPDCGMANLDIENLKKTMLARGVKNEEIENLGDLEAWFETFCDSKDNVLETVEMLINHPLIPSDVKVAGFYFDQDTSQLSKLC</sequence>
<comment type="similarity">
    <text evidence="1">Belongs to the beta-class carbonic anhydrase family.</text>
</comment>
<organism evidence="7">
    <name type="scientific">Proteinivorax hydrogeniformans</name>
    <dbReference type="NCBI Taxonomy" id="1826727"/>
    <lineage>
        <taxon>Bacteria</taxon>
        <taxon>Bacillati</taxon>
        <taxon>Bacillota</taxon>
        <taxon>Clostridia</taxon>
        <taxon>Eubacteriales</taxon>
        <taxon>Proteinivoracaceae</taxon>
        <taxon>Proteinivorax</taxon>
    </lineage>
</organism>
<evidence type="ECO:0000256" key="4">
    <source>
        <dbReference type="ARBA" id="ARBA00022833"/>
    </source>
</evidence>
<dbReference type="SMART" id="SM00947">
    <property type="entry name" value="Pro_CA"/>
    <property type="match status" value="1"/>
</dbReference>